<feature type="transmembrane region" description="Helical" evidence="1">
    <location>
        <begin position="58"/>
        <end position="74"/>
    </location>
</feature>
<organism evidence="2 3">
    <name type="scientific">Centaurea solstitialis</name>
    <name type="common">yellow star-thistle</name>
    <dbReference type="NCBI Taxonomy" id="347529"/>
    <lineage>
        <taxon>Eukaryota</taxon>
        <taxon>Viridiplantae</taxon>
        <taxon>Streptophyta</taxon>
        <taxon>Embryophyta</taxon>
        <taxon>Tracheophyta</taxon>
        <taxon>Spermatophyta</taxon>
        <taxon>Magnoliopsida</taxon>
        <taxon>eudicotyledons</taxon>
        <taxon>Gunneridae</taxon>
        <taxon>Pentapetalae</taxon>
        <taxon>asterids</taxon>
        <taxon>campanulids</taxon>
        <taxon>Asterales</taxon>
        <taxon>Asteraceae</taxon>
        <taxon>Carduoideae</taxon>
        <taxon>Cardueae</taxon>
        <taxon>Centaureinae</taxon>
        <taxon>Centaurea</taxon>
    </lineage>
</organism>
<keyword evidence="3" id="KW-1185">Reference proteome</keyword>
<protein>
    <submittedName>
        <fullName evidence="2">Uncharacterized protein</fullName>
    </submittedName>
</protein>
<dbReference type="Proteomes" id="UP001172457">
    <property type="component" value="Chromosome 6"/>
</dbReference>
<proteinExistence type="predicted"/>
<name>A0AA38WDH0_9ASTR</name>
<sequence>MYSLNLLKWSPIPHHMYSLTFPSPTIDSVRIDSWKSYSRDLAATQNAKSSCKNSSRRTCVLILISIWYLMLAAIN</sequence>
<keyword evidence="1" id="KW-0812">Transmembrane</keyword>
<dbReference type="AlphaFoldDB" id="A0AA38WDH0"/>
<reference evidence="2" key="1">
    <citation type="submission" date="2023-03" db="EMBL/GenBank/DDBJ databases">
        <title>Chromosome-scale reference genome and RAD-based genetic map of yellow starthistle (Centaurea solstitialis) reveal putative structural variation and QTLs associated with invader traits.</title>
        <authorList>
            <person name="Reatini B."/>
            <person name="Cang F.A."/>
            <person name="Jiang Q."/>
            <person name="Mckibben M.T.W."/>
            <person name="Barker M.S."/>
            <person name="Rieseberg L.H."/>
            <person name="Dlugosch K.M."/>
        </authorList>
    </citation>
    <scope>NUCLEOTIDE SEQUENCE</scope>
    <source>
        <strain evidence="2">CAN-66</strain>
        <tissue evidence="2">Leaf</tissue>
    </source>
</reference>
<evidence type="ECO:0000313" key="2">
    <source>
        <dbReference type="EMBL" id="KAJ9544311.1"/>
    </source>
</evidence>
<comment type="caution">
    <text evidence="2">The sequence shown here is derived from an EMBL/GenBank/DDBJ whole genome shotgun (WGS) entry which is preliminary data.</text>
</comment>
<gene>
    <name evidence="2" type="ORF">OSB04_024018</name>
</gene>
<accession>A0AA38WDH0</accession>
<evidence type="ECO:0000256" key="1">
    <source>
        <dbReference type="SAM" id="Phobius"/>
    </source>
</evidence>
<keyword evidence="1" id="KW-1133">Transmembrane helix</keyword>
<keyword evidence="1" id="KW-0472">Membrane</keyword>
<dbReference type="EMBL" id="JARYMX010000006">
    <property type="protein sequence ID" value="KAJ9544311.1"/>
    <property type="molecule type" value="Genomic_DNA"/>
</dbReference>
<evidence type="ECO:0000313" key="3">
    <source>
        <dbReference type="Proteomes" id="UP001172457"/>
    </source>
</evidence>